<dbReference type="Proteomes" id="UP000236724">
    <property type="component" value="Unassembled WGS sequence"/>
</dbReference>
<dbReference type="AlphaFoldDB" id="A0A1H6FGH1"/>
<protein>
    <submittedName>
        <fullName evidence="1">Uncharacterized protein</fullName>
    </submittedName>
</protein>
<reference evidence="1 2" key="1">
    <citation type="submission" date="2016-10" db="EMBL/GenBank/DDBJ databases">
        <authorList>
            <person name="de Groot N.N."/>
        </authorList>
    </citation>
    <scope>NUCLEOTIDE SEQUENCE [LARGE SCALE GENOMIC DNA]</scope>
    <source>
        <strain evidence="1">MBHS1</strain>
    </source>
</reference>
<proteinExistence type="predicted"/>
<evidence type="ECO:0000313" key="2">
    <source>
        <dbReference type="Proteomes" id="UP000236724"/>
    </source>
</evidence>
<sequence>MSQAIHQMQVRYIPAEDRLLFRLNTRNQEEFRFWLTRRYSMELWKALLHMLDGEQAPQMLSQTPQAKQAVRAFQHEQVLNQADMETPYKEHEENMFPLGEEPVLLSRIKIKTTDKQRHILCLHPATGKGLDLALDGNLLHSFCHLLSQGASQTNWGLRFKLAETVSPETAAPH</sequence>
<gene>
    <name evidence="1" type="ORF">MBHS_04413</name>
</gene>
<dbReference type="RefSeq" id="WP_103922055.1">
    <property type="nucleotide sequence ID" value="NZ_FMSV02000552.1"/>
</dbReference>
<keyword evidence="2" id="KW-1185">Reference proteome</keyword>
<evidence type="ECO:0000313" key="1">
    <source>
        <dbReference type="EMBL" id="SEH08521.1"/>
    </source>
</evidence>
<dbReference type="OrthoDB" id="8481046at2"/>
<dbReference type="EMBL" id="FMSV02000552">
    <property type="protein sequence ID" value="SEH08521.1"/>
    <property type="molecule type" value="Genomic_DNA"/>
</dbReference>
<name>A0A1H6FGH1_9GAMM</name>
<accession>A0A1H6FGH1</accession>
<organism evidence="1 2">
    <name type="scientific">Candidatus Venteria ishoeyi</name>
    <dbReference type="NCBI Taxonomy" id="1899563"/>
    <lineage>
        <taxon>Bacteria</taxon>
        <taxon>Pseudomonadati</taxon>
        <taxon>Pseudomonadota</taxon>
        <taxon>Gammaproteobacteria</taxon>
        <taxon>Thiotrichales</taxon>
        <taxon>Thiotrichaceae</taxon>
        <taxon>Venteria</taxon>
    </lineage>
</organism>